<dbReference type="PANTHER" id="PTHR21576:SF78">
    <property type="entry name" value="PROTEIN NUCLEAR FUSION DEFECTIVE 4-LIKE"/>
    <property type="match status" value="1"/>
</dbReference>
<evidence type="ECO:0000256" key="3">
    <source>
        <dbReference type="ARBA" id="ARBA00022989"/>
    </source>
</evidence>
<dbReference type="EMBL" id="NBSK02000008">
    <property type="protein sequence ID" value="KAJ0191931.1"/>
    <property type="molecule type" value="Genomic_DNA"/>
</dbReference>
<protein>
    <recommendedName>
        <fullName evidence="10">Nodulin-like domain-containing protein</fullName>
    </recommendedName>
</protein>
<feature type="transmembrane region" description="Helical" evidence="5">
    <location>
        <begin position="144"/>
        <end position="162"/>
    </location>
</feature>
<reference evidence="8 9" key="1">
    <citation type="journal article" date="2017" name="Nat. Commun.">
        <title>Genome assembly with in vitro proximity ligation data and whole-genome triplication in lettuce.</title>
        <authorList>
            <person name="Reyes-Chin-Wo S."/>
            <person name="Wang Z."/>
            <person name="Yang X."/>
            <person name="Kozik A."/>
            <person name="Arikit S."/>
            <person name="Song C."/>
            <person name="Xia L."/>
            <person name="Froenicke L."/>
            <person name="Lavelle D.O."/>
            <person name="Truco M.J."/>
            <person name="Xia R."/>
            <person name="Zhu S."/>
            <person name="Xu C."/>
            <person name="Xu H."/>
            <person name="Xu X."/>
            <person name="Cox K."/>
            <person name="Korf I."/>
            <person name="Meyers B.C."/>
            <person name="Michelmore R.W."/>
        </authorList>
    </citation>
    <scope>NUCLEOTIDE SEQUENCE [LARGE SCALE GENOMIC DNA]</scope>
    <source>
        <strain evidence="9">cv. Salinas</strain>
        <tissue evidence="8">Seedlings</tissue>
    </source>
</reference>
<evidence type="ECO:0000256" key="2">
    <source>
        <dbReference type="ARBA" id="ARBA00022692"/>
    </source>
</evidence>
<dbReference type="GO" id="GO:0016020">
    <property type="term" value="C:membrane"/>
    <property type="evidence" value="ECO:0000318"/>
    <property type="project" value="GO_Central"/>
</dbReference>
<keyword evidence="4 5" id="KW-0472">Membrane</keyword>
<dbReference type="PANTHER" id="PTHR21576">
    <property type="entry name" value="UNCHARACTERIZED NODULIN-LIKE PROTEIN"/>
    <property type="match status" value="1"/>
</dbReference>
<feature type="domain" description="Nodulin-like" evidence="6">
    <location>
        <begin position="1"/>
        <end position="80"/>
    </location>
</feature>
<dbReference type="InterPro" id="IPR010658">
    <property type="entry name" value="Nodulin-like"/>
</dbReference>
<dbReference type="AlphaFoldDB" id="A0A9R1WXZ5"/>
<evidence type="ECO:0000313" key="8">
    <source>
        <dbReference type="EMBL" id="KAJ0191931.1"/>
    </source>
</evidence>
<evidence type="ECO:0000256" key="5">
    <source>
        <dbReference type="SAM" id="Phobius"/>
    </source>
</evidence>
<dbReference type="Pfam" id="PF23262">
    <property type="entry name" value="NFD4_C"/>
    <property type="match status" value="1"/>
</dbReference>
<evidence type="ECO:0000259" key="7">
    <source>
        <dbReference type="Pfam" id="PF23262"/>
    </source>
</evidence>
<comment type="subcellular location">
    <subcellularLocation>
        <location evidence="1">Membrane</location>
        <topology evidence="1">Multi-pass membrane protein</topology>
    </subcellularLocation>
</comment>
<sequence length="298" mass="31793">MAFAQLQLNNLSVAKDVGKASGILACLSSDRISPSALLLVGSIEDIVVYLLIFDITGDHGLALSRAFCILLLILLASSSSVPSTETVTVDEELRESSKVVERTPPVIGEEHTVVSFLCGVGTGLAVHNNMGQMDLTLGMLTCQYLYLGLFGRIGSGSVWGFINNYQKVGTPRPLWNAASQILMVVGYALIAIAMIRSLCIVSILVGICYRVRLAFTVPTASELFGLKCYALIYNILILNLSLSSFLFSDLLAGFLNDTEATATASGGNTCIGPHCYRLVNSDGVCVCDWVYVGCVVDG</sequence>
<feature type="domain" description="NFD4 C-terminal" evidence="7">
    <location>
        <begin position="116"/>
        <end position="277"/>
    </location>
</feature>
<evidence type="ECO:0000256" key="4">
    <source>
        <dbReference type="ARBA" id="ARBA00023136"/>
    </source>
</evidence>
<keyword evidence="2 5" id="KW-0812">Transmembrane</keyword>
<feature type="transmembrane region" description="Helical" evidence="5">
    <location>
        <begin position="182"/>
        <end position="207"/>
    </location>
</feature>
<gene>
    <name evidence="8" type="ORF">LSAT_V11C800439500</name>
</gene>
<dbReference type="InterPro" id="IPR056555">
    <property type="entry name" value="NFD4_C"/>
</dbReference>
<comment type="caution">
    <text evidence="8">The sequence shown here is derived from an EMBL/GenBank/DDBJ whole genome shotgun (WGS) entry which is preliminary data.</text>
</comment>
<name>A0A9R1WXZ5_LACSA</name>
<dbReference type="Proteomes" id="UP000235145">
    <property type="component" value="Unassembled WGS sequence"/>
</dbReference>
<evidence type="ECO:0000256" key="1">
    <source>
        <dbReference type="ARBA" id="ARBA00004141"/>
    </source>
</evidence>
<evidence type="ECO:0008006" key="10">
    <source>
        <dbReference type="Google" id="ProtNLM"/>
    </source>
</evidence>
<keyword evidence="3 5" id="KW-1133">Transmembrane helix</keyword>
<dbReference type="Pfam" id="PF06813">
    <property type="entry name" value="Nodulin-like"/>
    <property type="match status" value="1"/>
</dbReference>
<proteinExistence type="predicted"/>
<accession>A0A9R1WXZ5</accession>
<feature type="transmembrane region" description="Helical" evidence="5">
    <location>
        <begin position="228"/>
        <end position="247"/>
    </location>
</feature>
<evidence type="ECO:0000259" key="6">
    <source>
        <dbReference type="Pfam" id="PF06813"/>
    </source>
</evidence>
<evidence type="ECO:0000313" key="9">
    <source>
        <dbReference type="Proteomes" id="UP000235145"/>
    </source>
</evidence>
<organism evidence="8 9">
    <name type="scientific">Lactuca sativa</name>
    <name type="common">Garden lettuce</name>
    <dbReference type="NCBI Taxonomy" id="4236"/>
    <lineage>
        <taxon>Eukaryota</taxon>
        <taxon>Viridiplantae</taxon>
        <taxon>Streptophyta</taxon>
        <taxon>Embryophyta</taxon>
        <taxon>Tracheophyta</taxon>
        <taxon>Spermatophyta</taxon>
        <taxon>Magnoliopsida</taxon>
        <taxon>eudicotyledons</taxon>
        <taxon>Gunneridae</taxon>
        <taxon>Pentapetalae</taxon>
        <taxon>asterids</taxon>
        <taxon>campanulids</taxon>
        <taxon>Asterales</taxon>
        <taxon>Asteraceae</taxon>
        <taxon>Cichorioideae</taxon>
        <taxon>Cichorieae</taxon>
        <taxon>Lactucinae</taxon>
        <taxon>Lactuca</taxon>
    </lineage>
</organism>
<keyword evidence="9" id="KW-1185">Reference proteome</keyword>